<dbReference type="InterPro" id="IPR056557">
    <property type="entry name" value="NELF-A_N"/>
</dbReference>
<feature type="region of interest" description="Disordered" evidence="1">
    <location>
        <begin position="343"/>
        <end position="501"/>
    </location>
</feature>
<feature type="compositionally biased region" description="Low complexity" evidence="1">
    <location>
        <begin position="382"/>
        <end position="406"/>
    </location>
</feature>
<sequence>MNLDAEAATETATEIWAQSKVLGAGDWAGPSLASQLTRERIQGLIRVFQRGKLDNMVKVRILIICLFLPRAELTGFKSELMQLAEQAKRDDDEWVRVMGEAVGNFDGQLDLRNVCESSSLVRDTVAGLQAGLPFARAPSEFMPLQEPLMHPDMRIQRHRARSAAHGHFAGPREDPACSAEDGGRHPLDALLPGSKVWSMDLRGTAPRGTASTAHASIHARRGTQAEGATMFRPSAPTLALPASSRPAPAAATAAPPPTTPHPAPLVPPQRHEAAGLQPHVHSGVGSEAEPGVQGKGVTTPVAKGAVSTGTALLAAHRQVRTQPLQLQEARAATQAAVQAQAQAQTAGAGMGKRGRPRKQQAQPASGPSGAQEEDGSAHKAEVGQGIVLEQQQQQQQHQGEEQGSMPPEEENEEQEQQGADHVQAVQEEDDEEEEGEEQEGEEDGPPSGEDEGGVPEEKEEDEQPGEEGHEEPAAKRHKSGTPEGQPEDIQQEEDGGGVEEI</sequence>
<evidence type="ECO:0000313" key="3">
    <source>
        <dbReference type="EMBL" id="CAE0498129.1"/>
    </source>
</evidence>
<protein>
    <recommendedName>
        <fullName evidence="2">NELF-A N-terminal domain-containing protein</fullName>
    </recommendedName>
</protein>
<reference evidence="3" key="1">
    <citation type="submission" date="2021-01" db="EMBL/GenBank/DDBJ databases">
        <authorList>
            <person name="Corre E."/>
            <person name="Pelletier E."/>
            <person name="Niang G."/>
            <person name="Scheremetjew M."/>
            <person name="Finn R."/>
            <person name="Kale V."/>
            <person name="Holt S."/>
            <person name="Cochrane G."/>
            <person name="Meng A."/>
            <person name="Brown T."/>
            <person name="Cohen L."/>
        </authorList>
    </citation>
    <scope>NUCLEOTIDE SEQUENCE</scope>
    <source>
        <strain evidence="3">CCMP1320</strain>
    </source>
</reference>
<organism evidence="3">
    <name type="scientific">Dunaliella tertiolecta</name>
    <name type="common">Green alga</name>
    <dbReference type="NCBI Taxonomy" id="3047"/>
    <lineage>
        <taxon>Eukaryota</taxon>
        <taxon>Viridiplantae</taxon>
        <taxon>Chlorophyta</taxon>
        <taxon>core chlorophytes</taxon>
        <taxon>Chlorophyceae</taxon>
        <taxon>CS clade</taxon>
        <taxon>Chlamydomonadales</taxon>
        <taxon>Dunaliellaceae</taxon>
        <taxon>Dunaliella</taxon>
    </lineage>
</organism>
<dbReference type="Pfam" id="PF23553">
    <property type="entry name" value="NELF-A_N"/>
    <property type="match status" value="1"/>
</dbReference>
<dbReference type="EMBL" id="HBIP01022113">
    <property type="protein sequence ID" value="CAE0498129.1"/>
    <property type="molecule type" value="Transcribed_RNA"/>
</dbReference>
<evidence type="ECO:0000256" key="1">
    <source>
        <dbReference type="SAM" id="MobiDB-lite"/>
    </source>
</evidence>
<feature type="compositionally biased region" description="Acidic residues" evidence="1">
    <location>
        <begin position="485"/>
        <end position="501"/>
    </location>
</feature>
<feature type="compositionally biased region" description="Low complexity" evidence="1">
    <location>
        <begin position="233"/>
        <end position="253"/>
    </location>
</feature>
<feature type="compositionally biased region" description="Pro residues" evidence="1">
    <location>
        <begin position="254"/>
        <end position="267"/>
    </location>
</feature>
<name>A0A7S3QZW1_DUNTE</name>
<proteinExistence type="predicted"/>
<dbReference type="AlphaFoldDB" id="A0A7S3QZW1"/>
<feature type="compositionally biased region" description="Acidic residues" evidence="1">
    <location>
        <begin position="426"/>
        <end position="465"/>
    </location>
</feature>
<evidence type="ECO:0000259" key="2">
    <source>
        <dbReference type="Pfam" id="PF23553"/>
    </source>
</evidence>
<feature type="domain" description="NELF-A N-terminal" evidence="2">
    <location>
        <begin position="13"/>
        <end position="128"/>
    </location>
</feature>
<accession>A0A7S3QZW1</accession>
<gene>
    <name evidence="3" type="ORF">DTER00134_LOCUS13202</name>
</gene>
<feature type="region of interest" description="Disordered" evidence="1">
    <location>
        <begin position="205"/>
        <end position="300"/>
    </location>
</feature>